<evidence type="ECO:0008006" key="5">
    <source>
        <dbReference type="Google" id="ProtNLM"/>
    </source>
</evidence>
<feature type="transmembrane region" description="Helical" evidence="2">
    <location>
        <begin position="235"/>
        <end position="259"/>
    </location>
</feature>
<keyword evidence="2" id="KW-1133">Transmembrane helix</keyword>
<keyword evidence="2" id="KW-0472">Membrane</keyword>
<dbReference type="InterPro" id="IPR023352">
    <property type="entry name" value="MAPEG-like_dom_sf"/>
</dbReference>
<dbReference type="GO" id="GO:0045055">
    <property type="term" value="P:regulated exocytosis"/>
    <property type="evidence" value="ECO:0007669"/>
    <property type="project" value="TreeGrafter"/>
</dbReference>
<sequence>MAAADPILPPEEVALLELGKVALTTPLDQVPPAPDEHSGDPDATLPWDRCQHSAQDQPEPAEMKRRSSPEGGREDPEKAALTCPPAEAEDEEAHGLPVMAAHVFVPIDPQCIERTPGKQKKQPAPWPREEGKGGYVPHSNKPNSLCQKQVFLPIGPSRYRDPLGFEGRVAKLPTEGPRCPCTRDCGTDNLKAVASVVGALLLCPCFIYGAYVFLPFDAPLLPAVSDRLVYTLRCAAFATFPIVLGMIVSGISRLCSSALEPFGELQQEVEIHRTYVSQSVHLFILYFFNMAVLATYLPQEVLKLIPLLTGLFAISRLIYWLSYAIGRSFRAFGFSMTFLPLLAMLLWNLYSMFILEPENLLAVAAPKPEDRSKDSGAKLRYWG</sequence>
<dbReference type="GO" id="GO:0005765">
    <property type="term" value="C:lysosomal membrane"/>
    <property type="evidence" value="ECO:0007669"/>
    <property type="project" value="TreeGrafter"/>
</dbReference>
<feature type="region of interest" description="Disordered" evidence="1">
    <location>
        <begin position="26"/>
        <end position="93"/>
    </location>
</feature>
<dbReference type="PANTHER" id="PTHR31004">
    <property type="entry name" value="TRANSMEMBRANE PROTEIN 79"/>
    <property type="match status" value="1"/>
</dbReference>
<evidence type="ECO:0000313" key="4">
    <source>
        <dbReference type="Proteomes" id="UP001333110"/>
    </source>
</evidence>
<feature type="compositionally biased region" description="Basic and acidic residues" evidence="1">
    <location>
        <begin position="61"/>
        <end position="78"/>
    </location>
</feature>
<keyword evidence="2" id="KW-0812">Transmembrane</keyword>
<reference evidence="3 4" key="1">
    <citation type="journal article" date="2023" name="J. Hered.">
        <title>Chromosome-level genome of the wood stork (Mycteria americana) provides insight into avian chromosome evolution.</title>
        <authorList>
            <person name="Flamio R. Jr."/>
            <person name="Ramstad K.M."/>
        </authorList>
    </citation>
    <scope>NUCLEOTIDE SEQUENCE [LARGE SCALE GENOMIC DNA]</scope>
    <source>
        <strain evidence="3">JAX WOST 10</strain>
    </source>
</reference>
<evidence type="ECO:0000256" key="1">
    <source>
        <dbReference type="SAM" id="MobiDB-lite"/>
    </source>
</evidence>
<keyword evidence="4" id="KW-1185">Reference proteome</keyword>
<feature type="transmembrane region" description="Helical" evidence="2">
    <location>
        <begin position="331"/>
        <end position="350"/>
    </location>
</feature>
<dbReference type="Proteomes" id="UP001333110">
    <property type="component" value="Unassembled WGS sequence"/>
</dbReference>
<dbReference type="GO" id="GO:0032588">
    <property type="term" value="C:trans-Golgi network membrane"/>
    <property type="evidence" value="ECO:0007669"/>
    <property type="project" value="TreeGrafter"/>
</dbReference>
<dbReference type="EMBL" id="JAUNZN010000028">
    <property type="protein sequence ID" value="KAK4807517.1"/>
    <property type="molecule type" value="Genomic_DNA"/>
</dbReference>
<dbReference type="AlphaFoldDB" id="A0AAN7N2F5"/>
<comment type="caution">
    <text evidence="3">The sequence shown here is derived from an EMBL/GenBank/DDBJ whole genome shotgun (WGS) entry which is preliminary data.</text>
</comment>
<accession>A0AAN7N2F5</accession>
<evidence type="ECO:0000256" key="2">
    <source>
        <dbReference type="SAM" id="Phobius"/>
    </source>
</evidence>
<organism evidence="3 4">
    <name type="scientific">Mycteria americana</name>
    <name type="common">Wood stork</name>
    <dbReference type="NCBI Taxonomy" id="33587"/>
    <lineage>
        <taxon>Eukaryota</taxon>
        <taxon>Metazoa</taxon>
        <taxon>Chordata</taxon>
        <taxon>Craniata</taxon>
        <taxon>Vertebrata</taxon>
        <taxon>Euteleostomi</taxon>
        <taxon>Archelosauria</taxon>
        <taxon>Archosauria</taxon>
        <taxon>Dinosauria</taxon>
        <taxon>Saurischia</taxon>
        <taxon>Theropoda</taxon>
        <taxon>Coelurosauria</taxon>
        <taxon>Aves</taxon>
        <taxon>Neognathae</taxon>
        <taxon>Neoaves</taxon>
        <taxon>Aequornithes</taxon>
        <taxon>Ciconiiformes</taxon>
        <taxon>Ciconiidae</taxon>
        <taxon>Mycteria</taxon>
    </lineage>
</organism>
<proteinExistence type="predicted"/>
<protein>
    <recommendedName>
        <fullName evidence="5">Transmembrane protein 79</fullName>
    </recommendedName>
</protein>
<evidence type="ECO:0000313" key="3">
    <source>
        <dbReference type="EMBL" id="KAK4807517.1"/>
    </source>
</evidence>
<name>A0AAN7N2F5_MYCAM</name>
<dbReference type="PANTHER" id="PTHR31004:SF1">
    <property type="entry name" value="TRANSMEMBRANE PROTEIN 79"/>
    <property type="match status" value="1"/>
</dbReference>
<feature type="transmembrane region" description="Helical" evidence="2">
    <location>
        <begin position="279"/>
        <end position="297"/>
    </location>
</feature>
<feature type="region of interest" description="Disordered" evidence="1">
    <location>
        <begin position="113"/>
        <end position="139"/>
    </location>
</feature>
<gene>
    <name evidence="3" type="ORF">QYF61_003306</name>
</gene>
<dbReference type="SUPFAM" id="SSF161084">
    <property type="entry name" value="MAPEG domain-like"/>
    <property type="match status" value="1"/>
</dbReference>
<feature type="transmembrane region" description="Helical" evidence="2">
    <location>
        <begin position="192"/>
        <end position="214"/>
    </location>
</feature>
<feature type="transmembrane region" description="Helical" evidence="2">
    <location>
        <begin position="304"/>
        <end position="325"/>
    </location>
</feature>